<gene>
    <name evidence="9" type="ORF">D7231_01045</name>
</gene>
<dbReference type="InterPro" id="IPR005158">
    <property type="entry name" value="BTAD"/>
</dbReference>
<dbReference type="GO" id="GO:0000160">
    <property type="term" value="P:phosphorelay signal transduction system"/>
    <property type="evidence" value="ECO:0007669"/>
    <property type="project" value="UniProtKB-KW"/>
</dbReference>
<dbReference type="OrthoDB" id="4336084at2"/>
<dbReference type="PANTHER" id="PTHR35807">
    <property type="entry name" value="TRANSCRIPTIONAL REGULATOR REDD-RELATED"/>
    <property type="match status" value="1"/>
</dbReference>
<accession>A0A3B0BZ32</accession>
<protein>
    <submittedName>
        <fullName evidence="9">AfsR family transcriptional regulator</fullName>
    </submittedName>
</protein>
<dbReference type="EMBL" id="RBAM01000001">
    <property type="protein sequence ID" value="RKN77359.1"/>
    <property type="molecule type" value="Genomic_DNA"/>
</dbReference>
<evidence type="ECO:0000256" key="1">
    <source>
        <dbReference type="ARBA" id="ARBA00005820"/>
    </source>
</evidence>
<dbReference type="Pfam" id="PF03704">
    <property type="entry name" value="BTAD"/>
    <property type="match status" value="1"/>
</dbReference>
<keyword evidence="5" id="KW-0804">Transcription</keyword>
<feature type="region of interest" description="Disordered" evidence="7">
    <location>
        <begin position="242"/>
        <end position="302"/>
    </location>
</feature>
<evidence type="ECO:0000256" key="2">
    <source>
        <dbReference type="ARBA" id="ARBA00023012"/>
    </source>
</evidence>
<keyword evidence="4 6" id="KW-0238">DNA-binding</keyword>
<dbReference type="GO" id="GO:0006355">
    <property type="term" value="P:regulation of DNA-templated transcription"/>
    <property type="evidence" value="ECO:0007669"/>
    <property type="project" value="InterPro"/>
</dbReference>
<comment type="similarity">
    <text evidence="1">Belongs to the AfsR/DnrI/RedD regulatory family.</text>
</comment>
<dbReference type="SMART" id="SM01043">
    <property type="entry name" value="BTAD"/>
    <property type="match status" value="1"/>
</dbReference>
<evidence type="ECO:0000256" key="4">
    <source>
        <dbReference type="ARBA" id="ARBA00023125"/>
    </source>
</evidence>
<proteinExistence type="inferred from homology"/>
<dbReference type="InterPro" id="IPR002182">
    <property type="entry name" value="NB-ARC"/>
</dbReference>
<dbReference type="Pfam" id="PF00486">
    <property type="entry name" value="Trans_reg_C"/>
    <property type="match status" value="1"/>
</dbReference>
<evidence type="ECO:0000256" key="5">
    <source>
        <dbReference type="ARBA" id="ARBA00023163"/>
    </source>
</evidence>
<dbReference type="PROSITE" id="PS51755">
    <property type="entry name" value="OMPR_PHOB"/>
    <property type="match status" value="1"/>
</dbReference>
<dbReference type="GO" id="GO:0003677">
    <property type="term" value="F:DNA binding"/>
    <property type="evidence" value="ECO:0007669"/>
    <property type="project" value="UniProtKB-UniRule"/>
</dbReference>
<feature type="compositionally biased region" description="Low complexity" evidence="7">
    <location>
        <begin position="271"/>
        <end position="286"/>
    </location>
</feature>
<feature type="domain" description="OmpR/PhoB-type" evidence="8">
    <location>
        <begin position="1"/>
        <end position="94"/>
    </location>
</feature>
<keyword evidence="2" id="KW-0902">Two-component regulatory system</keyword>
<dbReference type="InterPro" id="IPR027417">
    <property type="entry name" value="P-loop_NTPase"/>
</dbReference>
<dbReference type="PRINTS" id="PR00364">
    <property type="entry name" value="DISEASERSIST"/>
</dbReference>
<reference evidence="9 10" key="1">
    <citation type="journal article" date="2015" name="Antonie Van Leeuwenhoek">
        <title>Streptomyces klenkii sp. nov., isolated from deep marine sediment.</title>
        <authorList>
            <person name="Veyisoglu A."/>
            <person name="Sahin N."/>
        </authorList>
    </citation>
    <scope>NUCLEOTIDE SEQUENCE [LARGE SCALE GENOMIC DNA]</scope>
    <source>
        <strain evidence="9 10">KCTC 29202</strain>
    </source>
</reference>
<evidence type="ECO:0000256" key="3">
    <source>
        <dbReference type="ARBA" id="ARBA00023015"/>
    </source>
</evidence>
<dbReference type="InterPro" id="IPR016032">
    <property type="entry name" value="Sig_transdc_resp-reg_C-effctor"/>
</dbReference>
<evidence type="ECO:0000256" key="7">
    <source>
        <dbReference type="SAM" id="MobiDB-lite"/>
    </source>
</evidence>
<dbReference type="PANTHER" id="PTHR35807:SF1">
    <property type="entry name" value="TRANSCRIPTIONAL REGULATOR REDD"/>
    <property type="match status" value="1"/>
</dbReference>
<evidence type="ECO:0000313" key="9">
    <source>
        <dbReference type="EMBL" id="RKN77359.1"/>
    </source>
</evidence>
<dbReference type="InterPro" id="IPR011990">
    <property type="entry name" value="TPR-like_helical_dom_sf"/>
</dbReference>
<evidence type="ECO:0000256" key="6">
    <source>
        <dbReference type="PROSITE-ProRule" id="PRU01091"/>
    </source>
</evidence>
<dbReference type="GO" id="GO:0043531">
    <property type="term" value="F:ADP binding"/>
    <property type="evidence" value="ECO:0007669"/>
    <property type="project" value="InterPro"/>
</dbReference>
<organism evidence="9 10">
    <name type="scientific">Streptomyces klenkii</name>
    <dbReference type="NCBI Taxonomy" id="1420899"/>
    <lineage>
        <taxon>Bacteria</taxon>
        <taxon>Bacillati</taxon>
        <taxon>Actinomycetota</taxon>
        <taxon>Actinomycetes</taxon>
        <taxon>Kitasatosporales</taxon>
        <taxon>Streptomycetaceae</taxon>
        <taxon>Streptomyces</taxon>
    </lineage>
</organism>
<dbReference type="InterPro" id="IPR036388">
    <property type="entry name" value="WH-like_DNA-bd_sf"/>
</dbReference>
<dbReference type="Proteomes" id="UP000270343">
    <property type="component" value="Unassembled WGS sequence"/>
</dbReference>
<keyword evidence="10" id="KW-1185">Reference proteome</keyword>
<dbReference type="Gene3D" id="1.10.10.10">
    <property type="entry name" value="Winged helix-like DNA-binding domain superfamily/Winged helix DNA-binding domain"/>
    <property type="match status" value="1"/>
</dbReference>
<dbReference type="Gene3D" id="3.40.50.300">
    <property type="entry name" value="P-loop containing nucleotide triphosphate hydrolases"/>
    <property type="match status" value="1"/>
</dbReference>
<dbReference type="SUPFAM" id="SSF48452">
    <property type="entry name" value="TPR-like"/>
    <property type="match status" value="1"/>
</dbReference>
<dbReference type="Pfam" id="PF00931">
    <property type="entry name" value="NB-ARC"/>
    <property type="match status" value="1"/>
</dbReference>
<dbReference type="CDD" id="cd15831">
    <property type="entry name" value="BTAD"/>
    <property type="match status" value="1"/>
</dbReference>
<dbReference type="SUPFAM" id="SSF46894">
    <property type="entry name" value="C-terminal effector domain of the bipartite response regulators"/>
    <property type="match status" value="1"/>
</dbReference>
<feature type="compositionally biased region" description="Basic and acidic residues" evidence="7">
    <location>
        <begin position="257"/>
        <end position="266"/>
    </location>
</feature>
<keyword evidence="3" id="KW-0805">Transcription regulation</keyword>
<evidence type="ECO:0000313" key="10">
    <source>
        <dbReference type="Proteomes" id="UP000270343"/>
    </source>
</evidence>
<sequence length="633" mass="66731">MRFQVLGPLRIAGRSEVVVLPPSKPTILLASLLLRPDAVVTTDFLRQAIWGDDEPASARAALHTCVLRLRRTFAKYGIAEAAIESVPGGYRVVVEDGALDLVRFRELRDGARAVRDPEAELCLLREALSLWQGAPLSNVPSDFLRRGELPGLVEERLSVVERACDIELALGRCGQALVELWAASRAHPGHERFREQLIEALYRSGRKADALAEYREVKRHLREELGVDPGPALQRLELRMLRGDSLGPPPSAAPAGEPDRTARDVTDEGVAIAEPGARPAAAIAPPVGKPPSGPVSAPPSAPVPGPVPVPFTAVSSFTGRAAESAAVAARLTADRSGPALVVISGAPGIGKTALALHVAQLVGHHFPGGRFAVRMTRTDGTPRMSGEVAAELQGMAATGAGSAAGADRGVLLLLDDVTDPALVRPLLPAGAGSAAVLTSRLGLAGLVAAHGGWATRLDALAEDESYRLLSAALGEARAGAEPEAVRELAAACGHFPLALRIAAARLLTRPRLAVADCVARLREDPMRRLSLPDDPRMSVPLVLGEALRRLDPRLADAFLRIGAAPPAPLPVTGAASLLGIPPVPAEEILEQLADAGLLEEEPAGRFRMHELLRTFAWCAMGYQDDSPALPSRR</sequence>
<comment type="caution">
    <text evidence="9">The sequence shown here is derived from an EMBL/GenBank/DDBJ whole genome shotgun (WGS) entry which is preliminary data.</text>
</comment>
<dbReference type="InterPro" id="IPR001867">
    <property type="entry name" value="OmpR/PhoB-type_DNA-bd"/>
</dbReference>
<name>A0A3B0BZ32_9ACTN</name>
<feature type="compositionally biased region" description="Pro residues" evidence="7">
    <location>
        <begin position="287"/>
        <end position="302"/>
    </location>
</feature>
<dbReference type="Gene3D" id="1.25.40.10">
    <property type="entry name" value="Tetratricopeptide repeat domain"/>
    <property type="match status" value="1"/>
</dbReference>
<dbReference type="SUPFAM" id="SSF52540">
    <property type="entry name" value="P-loop containing nucleoside triphosphate hydrolases"/>
    <property type="match status" value="1"/>
</dbReference>
<feature type="DNA-binding region" description="OmpR/PhoB-type" evidence="6">
    <location>
        <begin position="1"/>
        <end position="94"/>
    </location>
</feature>
<dbReference type="AlphaFoldDB" id="A0A3B0BZ32"/>
<dbReference type="InterPro" id="IPR051677">
    <property type="entry name" value="AfsR-DnrI-RedD_regulator"/>
</dbReference>
<dbReference type="SMART" id="SM00862">
    <property type="entry name" value="Trans_reg_C"/>
    <property type="match status" value="1"/>
</dbReference>
<evidence type="ECO:0000259" key="8">
    <source>
        <dbReference type="PROSITE" id="PS51755"/>
    </source>
</evidence>
<dbReference type="RefSeq" id="WP_120752973.1">
    <property type="nucleotide sequence ID" value="NZ_RBAM01000001.1"/>
</dbReference>